<reference evidence="1" key="1">
    <citation type="journal article" date="2025" name="Int. J. Syst. Evol. Microbiol.">
        <title>Inconstantimicrobium mannanitabidum sp. nov., a novel member of the family Clostridiaceae isolated from anoxic soil under the treatment of reductive soil disinfestation.</title>
        <authorList>
            <person name="Ueki A."/>
            <person name="Tonouchi A."/>
            <person name="Honma S."/>
            <person name="Kaku N."/>
            <person name="Ueki K."/>
        </authorList>
    </citation>
    <scope>NUCLEOTIDE SEQUENCE</scope>
    <source>
        <strain evidence="1">TW13</strain>
    </source>
</reference>
<proteinExistence type="predicted"/>
<gene>
    <name evidence="1" type="ORF">rsdtw13_10450</name>
</gene>
<accession>A0ACB5R9H5</accession>
<organism evidence="1 2">
    <name type="scientific">Inconstantimicrobium mannanitabidum</name>
    <dbReference type="NCBI Taxonomy" id="1604901"/>
    <lineage>
        <taxon>Bacteria</taxon>
        <taxon>Bacillati</taxon>
        <taxon>Bacillota</taxon>
        <taxon>Clostridia</taxon>
        <taxon>Eubacteriales</taxon>
        <taxon>Clostridiaceae</taxon>
        <taxon>Inconstantimicrobium</taxon>
    </lineage>
</organism>
<keyword evidence="2" id="KW-1185">Reference proteome</keyword>
<name>A0ACB5R9H5_9CLOT</name>
<dbReference type="EMBL" id="BROD01000001">
    <property type="protein sequence ID" value="GKX65787.1"/>
    <property type="molecule type" value="Genomic_DNA"/>
</dbReference>
<comment type="caution">
    <text evidence="1">The sequence shown here is derived from an EMBL/GenBank/DDBJ whole genome shotgun (WGS) entry which is preliminary data.</text>
</comment>
<dbReference type="Proteomes" id="UP001058074">
    <property type="component" value="Unassembled WGS sequence"/>
</dbReference>
<evidence type="ECO:0000313" key="2">
    <source>
        <dbReference type="Proteomes" id="UP001058074"/>
    </source>
</evidence>
<evidence type="ECO:0000313" key="1">
    <source>
        <dbReference type="EMBL" id="GKX65787.1"/>
    </source>
</evidence>
<sequence>MIRKNIKRMVSIGLTVVLAGALMMGCGSKSKDVDISDPSKLEAVKLKMYLIGDKPKDFDTVYGKVNDIMKKKINATLDVSFLPWSDMATKYQLLFQSGENFDLIFTATGWGYYSQVATKNGFYELTDDMIKKYAPNTYQNEPKDAWKQAKINGKVYMVPSDREEYGTNVFGVRGDLMKKYGIDSIKTYADYEKYTEAVAKDSASGVKVIANGGGQNLQWPYMLEKNGFTTVNGAPTPSIGFDVNDKSGNVFAFVDTPQYKEYAAKMKEFAKKGYWASDSISSKATRDADFIAGKTASMVWNTGSVANAVQQMNKANPSWDAQVVDLSAGIKRTVQPFVNNGMAINAISKNPERALMAIDLLKYDKDINELTWYGVKGTHWDADGDNKYKTLSATANFPATNVCPWGWYTTKIARTASDEPAIVKQITDGWKKNDTVTNPLASFSFDDSKVKNEMAAVGNVITQYGVPIDLGMVDDVDAAIKQYRAKLTEAGFDKILEACKTQAKDYVAQYNK</sequence>
<protein>
    <submittedName>
        <fullName evidence="1">ABC transporter substrate-binding protein</fullName>
    </submittedName>
</protein>